<sequence>MGRILRRQAGTTLIGLMIGLLVSVVGILASLSLYKTLVSVATEAKVDAMHDGQLATTLLAIQLKVQNAGFGLDTNSSNIDITEVNDEKHLYWRYKVDGVTTCEGLRRYVRTVNGIDGFALDYITAAGNSCTDEAALNTMAWQSSSTISVFSKNVTDIVDFALTQQSCSPYGMDDSGNFYVLTLSGRTAANITGVIANGNPLENTELKLCLPNIRSA</sequence>
<evidence type="ECO:0000256" key="1">
    <source>
        <dbReference type="SAM" id="Phobius"/>
    </source>
</evidence>
<keyword evidence="1" id="KW-0812">Transmembrane</keyword>
<gene>
    <name evidence="2" type="ORF">MARGE09_P2780</name>
</gene>
<protein>
    <submittedName>
        <fullName evidence="2">Uncharacterized protein</fullName>
    </submittedName>
</protein>
<keyword evidence="1" id="KW-0472">Membrane</keyword>
<dbReference type="KEGG" id="marq:MARGE09_P2780"/>
<keyword evidence="1" id="KW-1133">Transmembrane helix</keyword>
<keyword evidence="3" id="KW-1185">Reference proteome</keyword>
<evidence type="ECO:0000313" key="2">
    <source>
        <dbReference type="EMBL" id="BCD98579.1"/>
    </source>
</evidence>
<dbReference type="EMBL" id="AP023086">
    <property type="protein sequence ID" value="BCD98579.1"/>
    <property type="molecule type" value="Genomic_DNA"/>
</dbReference>
<proteinExistence type="predicted"/>
<evidence type="ECO:0000313" key="3">
    <source>
        <dbReference type="Proteomes" id="UP001320119"/>
    </source>
</evidence>
<name>A0AAN1WJ93_9GAMM</name>
<reference evidence="2 3" key="1">
    <citation type="journal article" date="2022" name="IScience">
        <title>An ultrasensitive nanofiber-based assay for enzymatic hydrolysis and deep-sea microbial degradation of cellulose.</title>
        <authorList>
            <person name="Tsudome M."/>
            <person name="Tachioka M."/>
            <person name="Miyazaki M."/>
            <person name="Uchimura K."/>
            <person name="Tsuda M."/>
            <person name="Takaki Y."/>
            <person name="Deguchi S."/>
        </authorList>
    </citation>
    <scope>NUCLEOTIDE SEQUENCE [LARGE SCALE GENOMIC DNA]</scope>
    <source>
        <strain evidence="2 3">GE09</strain>
    </source>
</reference>
<feature type="transmembrane region" description="Helical" evidence="1">
    <location>
        <begin position="12"/>
        <end position="34"/>
    </location>
</feature>
<organism evidence="2 3">
    <name type="scientific">Marinagarivorans cellulosilyticus</name>
    <dbReference type="NCBI Taxonomy" id="2721545"/>
    <lineage>
        <taxon>Bacteria</taxon>
        <taxon>Pseudomonadati</taxon>
        <taxon>Pseudomonadota</taxon>
        <taxon>Gammaproteobacteria</taxon>
        <taxon>Cellvibrionales</taxon>
        <taxon>Cellvibrionaceae</taxon>
        <taxon>Marinagarivorans</taxon>
    </lineage>
</organism>
<dbReference type="AlphaFoldDB" id="A0AAN1WJ93"/>
<dbReference type="RefSeq" id="WP_236983043.1">
    <property type="nucleotide sequence ID" value="NZ_AP023086.1"/>
</dbReference>
<accession>A0AAN1WJ93</accession>
<dbReference type="Proteomes" id="UP001320119">
    <property type="component" value="Chromosome"/>
</dbReference>